<accession>A0A7C2JZ27</accession>
<name>A0A7C2JZ27_9PLAN</name>
<comment type="caution">
    <text evidence="1">The sequence shown here is derived from an EMBL/GenBank/DDBJ whole genome shotgun (WGS) entry which is preliminary data.</text>
</comment>
<dbReference type="EMBL" id="DSOK01000337">
    <property type="protein sequence ID" value="HEN16186.1"/>
    <property type="molecule type" value="Genomic_DNA"/>
</dbReference>
<proteinExistence type="predicted"/>
<evidence type="ECO:0000313" key="1">
    <source>
        <dbReference type="EMBL" id="HEN16186.1"/>
    </source>
</evidence>
<gene>
    <name evidence="1" type="ORF">ENQ76_12045</name>
</gene>
<dbReference type="AlphaFoldDB" id="A0A7C2JZ27"/>
<sequence length="258" mass="28437">MASMQWANRPDILLRRTMPVLRAKPAMPVQGVILCHDLTGAWLHFSGRSIPHIEPADQCEGCRNSLPRRWEGWFSLWSQTKAATALVCIPPGAAPQFHDAMKLHGSLRGLSVKLQRWSNRPNGRLIAEFAQSGIAATHLPDAPDVPAILSHMWGLDRVNVEHRFHTVETMREIAAAAEQLPLPSAGDELVTTGPVAHTPTPATPPRPLTAREDQHAKFLARTGNTVLVRNYLDELGRVDLLNVYCPPLPGQLLMEPPA</sequence>
<reference evidence="1" key="1">
    <citation type="journal article" date="2020" name="mSystems">
        <title>Genome- and Community-Level Interaction Insights into Carbon Utilization and Element Cycling Functions of Hydrothermarchaeota in Hydrothermal Sediment.</title>
        <authorList>
            <person name="Zhou Z."/>
            <person name="Liu Y."/>
            <person name="Xu W."/>
            <person name="Pan J."/>
            <person name="Luo Z.H."/>
            <person name="Li M."/>
        </authorList>
    </citation>
    <scope>NUCLEOTIDE SEQUENCE [LARGE SCALE GENOMIC DNA]</scope>
    <source>
        <strain evidence="1">SpSt-339</strain>
    </source>
</reference>
<organism evidence="1">
    <name type="scientific">Schlesneria paludicola</name>
    <dbReference type="NCBI Taxonomy" id="360056"/>
    <lineage>
        <taxon>Bacteria</taxon>
        <taxon>Pseudomonadati</taxon>
        <taxon>Planctomycetota</taxon>
        <taxon>Planctomycetia</taxon>
        <taxon>Planctomycetales</taxon>
        <taxon>Planctomycetaceae</taxon>
        <taxon>Schlesneria</taxon>
    </lineage>
</organism>
<protein>
    <submittedName>
        <fullName evidence="1">Uncharacterized protein</fullName>
    </submittedName>
</protein>